<feature type="chain" id="PRO_5046763224" evidence="1">
    <location>
        <begin position="29"/>
        <end position="206"/>
    </location>
</feature>
<dbReference type="RefSeq" id="WP_328986185.1">
    <property type="nucleotide sequence ID" value="NZ_CP121472.1"/>
</dbReference>
<dbReference type="InterPro" id="IPR036249">
    <property type="entry name" value="Thioredoxin-like_sf"/>
</dbReference>
<dbReference type="PANTHER" id="PTHR43640:SF1">
    <property type="entry name" value="THIOREDOXIN-DEPENDENT PEROXIREDOXIN"/>
    <property type="match status" value="1"/>
</dbReference>
<dbReference type="PANTHER" id="PTHR43640">
    <property type="entry name" value="OS07G0260300 PROTEIN"/>
    <property type="match status" value="1"/>
</dbReference>
<evidence type="ECO:0000256" key="1">
    <source>
        <dbReference type="SAM" id="SignalP"/>
    </source>
</evidence>
<name>A0ABZ0S823_9GAMM</name>
<dbReference type="Proteomes" id="UP001432180">
    <property type="component" value="Chromosome"/>
</dbReference>
<feature type="signal peptide" evidence="1">
    <location>
        <begin position="1"/>
        <end position="28"/>
    </location>
</feature>
<accession>A0ABZ0S823</accession>
<evidence type="ECO:0000313" key="4">
    <source>
        <dbReference type="Proteomes" id="UP001432180"/>
    </source>
</evidence>
<keyword evidence="1" id="KW-0732">Signal</keyword>
<organism evidence="3 4">
    <name type="scientific">Thiorhodovibrio winogradskyi</name>
    <dbReference type="NCBI Taxonomy" id="77007"/>
    <lineage>
        <taxon>Bacteria</taxon>
        <taxon>Pseudomonadati</taxon>
        <taxon>Pseudomonadota</taxon>
        <taxon>Gammaproteobacteria</taxon>
        <taxon>Chromatiales</taxon>
        <taxon>Chromatiaceae</taxon>
        <taxon>Thiorhodovibrio</taxon>
    </lineage>
</organism>
<evidence type="ECO:0000313" key="3">
    <source>
        <dbReference type="EMBL" id="WPL15625.1"/>
    </source>
</evidence>
<dbReference type="InterPro" id="IPR047262">
    <property type="entry name" value="PRX-like1"/>
</dbReference>
<evidence type="ECO:0000259" key="2">
    <source>
        <dbReference type="PROSITE" id="PS51352"/>
    </source>
</evidence>
<gene>
    <name evidence="3" type="ORF">Thiowin_00531</name>
</gene>
<dbReference type="InterPro" id="IPR000866">
    <property type="entry name" value="AhpC/TSA"/>
</dbReference>
<dbReference type="EMBL" id="CP121472">
    <property type="protein sequence ID" value="WPL15625.1"/>
    <property type="molecule type" value="Genomic_DNA"/>
</dbReference>
<sequence>MKPISKQSSITASLALIALLFGMNLAAAPEVGALAPDFSVVDTKGEIWTLDHLKGQPAILEWTNHDCPYVRKHYDADNMQRLQRKAADQEVVWLSVISSAPGKQGHVTPKQADELTASRDAAPTAVLLDESGDMGRAYGASTTPHMFIIDAEGKLIYMGGIDDRASTDLADIEGATNYVDLVLAELAAKEPISVSVTRPYGCSVKY</sequence>
<feature type="domain" description="Thioredoxin" evidence="2">
    <location>
        <begin position="29"/>
        <end position="184"/>
    </location>
</feature>
<dbReference type="SUPFAM" id="SSF52833">
    <property type="entry name" value="Thioredoxin-like"/>
    <property type="match status" value="1"/>
</dbReference>
<dbReference type="InterPro" id="IPR013766">
    <property type="entry name" value="Thioredoxin_domain"/>
</dbReference>
<reference evidence="3 4" key="1">
    <citation type="journal article" date="2023" name="Microorganisms">
        <title>Thiorhodovibrio frisius and Trv. litoralis spp. nov., Two Novel Members from a Clade of Fastidious Purple Sulfur Bacteria That Exhibit Unique Red-Shifted Light-Harvesting Capabilities.</title>
        <authorList>
            <person name="Methner A."/>
            <person name="Kuzyk S.B."/>
            <person name="Petersen J."/>
            <person name="Bauer S."/>
            <person name="Brinkmann H."/>
            <person name="Sichau K."/>
            <person name="Wanner G."/>
            <person name="Wolf J."/>
            <person name="Neumann-Schaal M."/>
            <person name="Henke P."/>
            <person name="Tank M."/>
            <person name="Sproer C."/>
            <person name="Bunk B."/>
            <person name="Overmann J."/>
        </authorList>
    </citation>
    <scope>NUCLEOTIDE SEQUENCE [LARGE SCALE GENOMIC DNA]</scope>
    <source>
        <strain evidence="3 4">DSM 6702</strain>
    </source>
</reference>
<proteinExistence type="predicted"/>
<dbReference type="Gene3D" id="3.40.30.10">
    <property type="entry name" value="Glutaredoxin"/>
    <property type="match status" value="1"/>
</dbReference>
<dbReference type="PROSITE" id="PS51352">
    <property type="entry name" value="THIOREDOXIN_2"/>
    <property type="match status" value="1"/>
</dbReference>
<keyword evidence="4" id="KW-1185">Reference proteome</keyword>
<protein>
    <submittedName>
        <fullName evidence="3">AhpC/TSA family protein</fullName>
    </submittedName>
</protein>
<dbReference type="Pfam" id="PF00578">
    <property type="entry name" value="AhpC-TSA"/>
    <property type="match status" value="1"/>
</dbReference>